<keyword evidence="6 9" id="KW-0238">DNA-binding</keyword>
<dbReference type="SMART" id="SM00448">
    <property type="entry name" value="REC"/>
    <property type="match status" value="1"/>
</dbReference>
<dbReference type="InterPro" id="IPR036390">
    <property type="entry name" value="WH_DNA-bd_sf"/>
</dbReference>
<evidence type="ECO:0000256" key="9">
    <source>
        <dbReference type="PIRNR" id="PIRNR006171"/>
    </source>
</evidence>
<dbReference type="PANTHER" id="PTHR45526:SF1">
    <property type="entry name" value="TRANSCRIPTIONAL REGULATORY PROTEIN DCUR-RELATED"/>
    <property type="match status" value="1"/>
</dbReference>
<keyword evidence="13" id="KW-1185">Reference proteome</keyword>
<evidence type="ECO:0000256" key="7">
    <source>
        <dbReference type="ARBA" id="ARBA00023159"/>
    </source>
</evidence>
<dbReference type="InterPro" id="IPR001789">
    <property type="entry name" value="Sig_transdc_resp-reg_receiver"/>
</dbReference>
<keyword evidence="7 9" id="KW-0010">Activator</keyword>
<reference evidence="13" key="1">
    <citation type="journal article" date="2019" name="Int. J. Syst. Evol. Microbiol.">
        <title>The Global Catalogue of Microorganisms (GCM) 10K type strain sequencing project: providing services to taxonomists for standard genome sequencing and annotation.</title>
        <authorList>
            <consortium name="The Broad Institute Genomics Platform"/>
            <consortium name="The Broad Institute Genome Sequencing Center for Infectious Disease"/>
            <person name="Wu L."/>
            <person name="Ma J."/>
        </authorList>
    </citation>
    <scope>NUCLEOTIDE SEQUENCE [LARGE SCALE GENOMIC DNA]</scope>
    <source>
        <strain evidence="13">JCM 16902</strain>
    </source>
</reference>
<comment type="caution">
    <text evidence="12">The sequence shown here is derived from an EMBL/GenBank/DDBJ whole genome shotgun (WGS) entry which is preliminary data.</text>
</comment>
<dbReference type="InterPro" id="IPR024187">
    <property type="entry name" value="Sig_transdc_resp-reg_cit/mal"/>
</dbReference>
<dbReference type="Pfam" id="PF00072">
    <property type="entry name" value="Response_reg"/>
    <property type="match status" value="1"/>
</dbReference>
<dbReference type="InterPro" id="IPR036388">
    <property type="entry name" value="WH-like_DNA-bd_sf"/>
</dbReference>
<proteinExistence type="predicted"/>
<evidence type="ECO:0000256" key="1">
    <source>
        <dbReference type="ARBA" id="ARBA00004496"/>
    </source>
</evidence>
<dbReference type="InterPro" id="IPR051271">
    <property type="entry name" value="2C-system_Tx_regulators"/>
</dbReference>
<dbReference type="Pfam" id="PF08279">
    <property type="entry name" value="HTH_11"/>
    <property type="match status" value="1"/>
</dbReference>
<evidence type="ECO:0000256" key="5">
    <source>
        <dbReference type="ARBA" id="ARBA00023015"/>
    </source>
</evidence>
<dbReference type="InterPro" id="IPR013196">
    <property type="entry name" value="HTH_11"/>
</dbReference>
<evidence type="ECO:0000256" key="4">
    <source>
        <dbReference type="ARBA" id="ARBA00023012"/>
    </source>
</evidence>
<evidence type="ECO:0000256" key="2">
    <source>
        <dbReference type="ARBA" id="ARBA00022490"/>
    </source>
</evidence>
<dbReference type="SUPFAM" id="SSF52172">
    <property type="entry name" value="CheY-like"/>
    <property type="match status" value="1"/>
</dbReference>
<keyword evidence="5 9" id="KW-0805">Transcription regulation</keyword>
<evidence type="ECO:0000256" key="10">
    <source>
        <dbReference type="PROSITE-ProRule" id="PRU00169"/>
    </source>
</evidence>
<dbReference type="PANTHER" id="PTHR45526">
    <property type="entry name" value="TRANSCRIPTIONAL REGULATORY PROTEIN DPIA"/>
    <property type="match status" value="1"/>
</dbReference>
<evidence type="ECO:0000256" key="3">
    <source>
        <dbReference type="ARBA" id="ARBA00022553"/>
    </source>
</evidence>
<dbReference type="Proteomes" id="UP001501074">
    <property type="component" value="Unassembled WGS sequence"/>
</dbReference>
<gene>
    <name evidence="12" type="ORF">GCM10022223_34190</name>
</gene>
<dbReference type="PROSITE" id="PS50110">
    <property type="entry name" value="RESPONSE_REGULATORY"/>
    <property type="match status" value="1"/>
</dbReference>
<dbReference type="PIRSF" id="PIRSF006171">
    <property type="entry name" value="RR_citrat_malat"/>
    <property type="match status" value="1"/>
</dbReference>
<protein>
    <recommendedName>
        <fullName evidence="9">Transcriptional regulatory protein</fullName>
    </recommendedName>
</protein>
<dbReference type="RefSeq" id="WP_231488943.1">
    <property type="nucleotide sequence ID" value="NZ_BAAAZO010000005.1"/>
</dbReference>
<dbReference type="SUPFAM" id="SSF46785">
    <property type="entry name" value="Winged helix' DNA-binding domain"/>
    <property type="match status" value="1"/>
</dbReference>
<dbReference type="Gene3D" id="3.40.50.2300">
    <property type="match status" value="1"/>
</dbReference>
<keyword evidence="3 10" id="KW-0597">Phosphoprotein</keyword>
<evidence type="ECO:0000313" key="12">
    <source>
        <dbReference type="EMBL" id="GAA3615088.1"/>
    </source>
</evidence>
<dbReference type="InterPro" id="IPR011006">
    <property type="entry name" value="CheY-like_superfamily"/>
</dbReference>
<comment type="subcellular location">
    <subcellularLocation>
        <location evidence="1 9">Cytoplasm</location>
    </subcellularLocation>
</comment>
<organism evidence="12 13">
    <name type="scientific">Kineosporia mesophila</name>
    <dbReference type="NCBI Taxonomy" id="566012"/>
    <lineage>
        <taxon>Bacteria</taxon>
        <taxon>Bacillati</taxon>
        <taxon>Actinomycetota</taxon>
        <taxon>Actinomycetes</taxon>
        <taxon>Kineosporiales</taxon>
        <taxon>Kineosporiaceae</taxon>
        <taxon>Kineosporia</taxon>
    </lineage>
</organism>
<feature type="domain" description="Response regulatory" evidence="11">
    <location>
        <begin position="4"/>
        <end position="115"/>
    </location>
</feature>
<dbReference type="Gene3D" id="1.10.10.10">
    <property type="entry name" value="Winged helix-like DNA-binding domain superfamily/Winged helix DNA-binding domain"/>
    <property type="match status" value="1"/>
</dbReference>
<evidence type="ECO:0000313" key="13">
    <source>
        <dbReference type="Proteomes" id="UP001501074"/>
    </source>
</evidence>
<accession>A0ABP6ZNP3</accession>
<feature type="modified residue" description="4-aspartylphosphate" evidence="10">
    <location>
        <position position="55"/>
    </location>
</feature>
<name>A0ABP6ZNP3_9ACTN</name>
<keyword evidence="2 9" id="KW-0963">Cytoplasm</keyword>
<keyword evidence="8 9" id="KW-0804">Transcription</keyword>
<sequence length="220" mass="23381">MTHTVLIVEDDFRVAALHARFVEEVEGFSVVGTAFTGADAIEQAQRHHPDLALVDNYLPDRPGTEVARALTCDVIMVTADSAVATVRAALSAGALNYLVKPFAGTQLQHRLGAYARFRQLLPDTGDPLGQAAVDRAFLALRQADQAPAPKGQSPVTARLVVEQLRAGRPAITAASVADALGISRATAQRYLAALTQEGQATVSLRYGAAGRPEHQYTWAG</sequence>
<keyword evidence="4 9" id="KW-0902">Two-component regulatory system</keyword>
<evidence type="ECO:0000256" key="8">
    <source>
        <dbReference type="ARBA" id="ARBA00023163"/>
    </source>
</evidence>
<evidence type="ECO:0000256" key="6">
    <source>
        <dbReference type="ARBA" id="ARBA00023125"/>
    </source>
</evidence>
<evidence type="ECO:0000259" key="11">
    <source>
        <dbReference type="PROSITE" id="PS50110"/>
    </source>
</evidence>
<dbReference type="EMBL" id="BAAAZO010000005">
    <property type="protein sequence ID" value="GAA3615088.1"/>
    <property type="molecule type" value="Genomic_DNA"/>
</dbReference>